<feature type="transmembrane region" description="Helical" evidence="10">
    <location>
        <begin position="135"/>
        <end position="160"/>
    </location>
</feature>
<comment type="catalytic activity">
    <reaction evidence="8">
        <text>fluoride(in) = fluoride(out)</text>
        <dbReference type="Rhea" id="RHEA:76159"/>
        <dbReference type="ChEBI" id="CHEBI:17051"/>
    </reaction>
    <physiologicalReaction direction="left-to-right" evidence="8">
        <dbReference type="Rhea" id="RHEA:76160"/>
    </physiologicalReaction>
</comment>
<name>A0A839QIU2_9MICC</name>
<evidence type="ECO:0000313" key="11">
    <source>
        <dbReference type="EMBL" id="MBB2996328.1"/>
    </source>
</evidence>
<dbReference type="RefSeq" id="WP_183511601.1">
    <property type="nucleotide sequence ID" value="NZ_JACHVS010000001.1"/>
</dbReference>
<evidence type="ECO:0000256" key="2">
    <source>
        <dbReference type="ARBA" id="ARBA00022475"/>
    </source>
</evidence>
<protein>
    <recommendedName>
        <fullName evidence="10">Fluoride-specific ion channel FluC</fullName>
    </recommendedName>
</protein>
<feature type="transmembrane region" description="Helical" evidence="10">
    <location>
        <begin position="102"/>
        <end position="123"/>
    </location>
</feature>
<evidence type="ECO:0000256" key="5">
    <source>
        <dbReference type="ARBA" id="ARBA00023136"/>
    </source>
</evidence>
<proteinExistence type="inferred from homology"/>
<evidence type="ECO:0000256" key="8">
    <source>
        <dbReference type="ARBA" id="ARBA00035585"/>
    </source>
</evidence>
<reference evidence="11 12" key="1">
    <citation type="submission" date="2020-08" db="EMBL/GenBank/DDBJ databases">
        <title>Sequencing the genomes of 1000 actinobacteria strains.</title>
        <authorList>
            <person name="Klenk H.-P."/>
        </authorList>
    </citation>
    <scope>NUCLEOTIDE SEQUENCE [LARGE SCALE GENOMIC DNA]</scope>
    <source>
        <strain evidence="11 12">DSM 22826</strain>
    </source>
</reference>
<dbReference type="Pfam" id="PF02537">
    <property type="entry name" value="CRCB"/>
    <property type="match status" value="1"/>
</dbReference>
<gene>
    <name evidence="10" type="primary">fluC</name>
    <name evidence="10" type="synonym">crcB</name>
    <name evidence="11" type="ORF">E9229_002519</name>
</gene>
<keyword evidence="3 10" id="KW-0812">Transmembrane</keyword>
<dbReference type="Proteomes" id="UP000523000">
    <property type="component" value="Unassembled WGS sequence"/>
</dbReference>
<comment type="function">
    <text evidence="9 10">Fluoride-specific ion channel. Important for reducing fluoride concentration in the cell, thus reducing its toxicity.</text>
</comment>
<comment type="subcellular location">
    <subcellularLocation>
        <location evidence="1 10">Cell membrane</location>
        <topology evidence="1 10">Multi-pass membrane protein</topology>
    </subcellularLocation>
</comment>
<feature type="binding site" evidence="10">
    <location>
        <position position="116"/>
    </location>
    <ligand>
        <name>Na(+)</name>
        <dbReference type="ChEBI" id="CHEBI:29101"/>
        <note>structural</note>
    </ligand>
</feature>
<evidence type="ECO:0000256" key="3">
    <source>
        <dbReference type="ARBA" id="ARBA00022692"/>
    </source>
</evidence>
<dbReference type="AlphaFoldDB" id="A0A839QIU2"/>
<sequence>MEQGKPSPADPGPDREHLPREIDVALTVPPQRPIHLHPGYVLLVMAGGCFGASARYGLELLLPAPYGWPVPTLIINVFGAFLLGVLLEGLVRRGPDTGRRRFLRLLVGTGFMGAFTTYSSLSVDAMHLFDAGRGLVAFLYLGASLLLGTGAAFVGIWAAARQYRQPPGHDVDPLGLSRGQQ</sequence>
<evidence type="ECO:0000256" key="1">
    <source>
        <dbReference type="ARBA" id="ARBA00004651"/>
    </source>
</evidence>
<dbReference type="PANTHER" id="PTHR28259:SF1">
    <property type="entry name" value="FLUORIDE EXPORT PROTEIN 1-RELATED"/>
    <property type="match status" value="1"/>
</dbReference>
<dbReference type="GO" id="GO:0005886">
    <property type="term" value="C:plasma membrane"/>
    <property type="evidence" value="ECO:0007669"/>
    <property type="project" value="UniProtKB-SubCell"/>
</dbReference>
<keyword evidence="10" id="KW-0813">Transport</keyword>
<dbReference type="PANTHER" id="PTHR28259">
    <property type="entry name" value="FLUORIDE EXPORT PROTEIN 1-RELATED"/>
    <property type="match status" value="1"/>
</dbReference>
<dbReference type="GO" id="GO:0140114">
    <property type="term" value="P:cellular detoxification of fluoride"/>
    <property type="evidence" value="ECO:0007669"/>
    <property type="project" value="UniProtKB-UniRule"/>
</dbReference>
<evidence type="ECO:0000256" key="6">
    <source>
        <dbReference type="ARBA" id="ARBA00023303"/>
    </source>
</evidence>
<evidence type="ECO:0000313" key="12">
    <source>
        <dbReference type="Proteomes" id="UP000523000"/>
    </source>
</evidence>
<evidence type="ECO:0000256" key="10">
    <source>
        <dbReference type="HAMAP-Rule" id="MF_00454"/>
    </source>
</evidence>
<dbReference type="HAMAP" id="MF_00454">
    <property type="entry name" value="FluC"/>
    <property type="match status" value="1"/>
</dbReference>
<keyword evidence="10" id="KW-0479">Metal-binding</keyword>
<dbReference type="InterPro" id="IPR003691">
    <property type="entry name" value="FluC"/>
</dbReference>
<comment type="caution">
    <text evidence="11">The sequence shown here is derived from an EMBL/GenBank/DDBJ whole genome shotgun (WGS) entry which is preliminary data.</text>
</comment>
<evidence type="ECO:0000256" key="4">
    <source>
        <dbReference type="ARBA" id="ARBA00022989"/>
    </source>
</evidence>
<keyword evidence="5 10" id="KW-0472">Membrane</keyword>
<keyword evidence="10" id="KW-0915">Sodium</keyword>
<dbReference type="GO" id="GO:0046872">
    <property type="term" value="F:metal ion binding"/>
    <property type="evidence" value="ECO:0007669"/>
    <property type="project" value="UniProtKB-KW"/>
</dbReference>
<keyword evidence="2 10" id="KW-1003">Cell membrane</keyword>
<keyword evidence="10" id="KW-0406">Ion transport</keyword>
<feature type="transmembrane region" description="Helical" evidence="10">
    <location>
        <begin position="70"/>
        <end position="90"/>
    </location>
</feature>
<keyword evidence="12" id="KW-1185">Reference proteome</keyword>
<evidence type="ECO:0000256" key="9">
    <source>
        <dbReference type="ARBA" id="ARBA00049940"/>
    </source>
</evidence>
<dbReference type="GO" id="GO:0062054">
    <property type="term" value="F:fluoride channel activity"/>
    <property type="evidence" value="ECO:0007669"/>
    <property type="project" value="UniProtKB-UniRule"/>
</dbReference>
<feature type="transmembrane region" description="Helical" evidence="10">
    <location>
        <begin position="40"/>
        <end position="58"/>
    </location>
</feature>
<keyword evidence="4 10" id="KW-1133">Transmembrane helix</keyword>
<accession>A0A839QIU2</accession>
<comment type="activity regulation">
    <text evidence="10">Na(+) is not transported, but it plays an essential structural role and its presence is essential for fluoride channel function.</text>
</comment>
<comment type="similarity">
    <text evidence="7 10">Belongs to the fluoride channel Fluc/FEX (TC 1.A.43) family.</text>
</comment>
<dbReference type="EMBL" id="JACHVS010000001">
    <property type="protein sequence ID" value="MBB2996328.1"/>
    <property type="molecule type" value="Genomic_DNA"/>
</dbReference>
<evidence type="ECO:0000256" key="7">
    <source>
        <dbReference type="ARBA" id="ARBA00035120"/>
    </source>
</evidence>
<feature type="binding site" evidence="10">
    <location>
        <position position="113"/>
    </location>
    <ligand>
        <name>Na(+)</name>
        <dbReference type="ChEBI" id="CHEBI:29101"/>
        <note>structural</note>
    </ligand>
</feature>
<keyword evidence="6 10" id="KW-0407">Ion channel</keyword>
<organism evidence="11 12">
    <name type="scientific">Paeniglutamicibacter cryotolerans</name>
    <dbReference type="NCBI Taxonomy" id="670079"/>
    <lineage>
        <taxon>Bacteria</taxon>
        <taxon>Bacillati</taxon>
        <taxon>Actinomycetota</taxon>
        <taxon>Actinomycetes</taxon>
        <taxon>Micrococcales</taxon>
        <taxon>Micrococcaceae</taxon>
        <taxon>Paeniglutamicibacter</taxon>
    </lineage>
</organism>